<evidence type="ECO:0000259" key="8">
    <source>
        <dbReference type="Pfam" id="PF13567"/>
    </source>
</evidence>
<comment type="caution">
    <text evidence="9">The sequence shown here is derived from an EMBL/GenBank/DDBJ whole genome shotgun (WGS) entry which is preliminary data.</text>
</comment>
<dbReference type="Pfam" id="PF13567">
    <property type="entry name" value="DUF4131"/>
    <property type="match status" value="1"/>
</dbReference>
<keyword evidence="3 6" id="KW-0812">Transmembrane</keyword>
<evidence type="ECO:0000256" key="1">
    <source>
        <dbReference type="ARBA" id="ARBA00004651"/>
    </source>
</evidence>
<evidence type="ECO:0000259" key="7">
    <source>
        <dbReference type="Pfam" id="PF03772"/>
    </source>
</evidence>
<dbReference type="InterPro" id="IPR025405">
    <property type="entry name" value="DUF4131"/>
</dbReference>
<organism evidence="9 10">
    <name type="scientific">Sedimentitalea arenosa</name>
    <dbReference type="NCBI Taxonomy" id="2798803"/>
    <lineage>
        <taxon>Bacteria</taxon>
        <taxon>Pseudomonadati</taxon>
        <taxon>Pseudomonadota</taxon>
        <taxon>Alphaproteobacteria</taxon>
        <taxon>Rhodobacterales</taxon>
        <taxon>Paracoccaceae</taxon>
        <taxon>Sedimentitalea</taxon>
    </lineage>
</organism>
<keyword evidence="2" id="KW-1003">Cell membrane</keyword>
<evidence type="ECO:0000256" key="2">
    <source>
        <dbReference type="ARBA" id="ARBA00022475"/>
    </source>
</evidence>
<evidence type="ECO:0000256" key="4">
    <source>
        <dbReference type="ARBA" id="ARBA00022989"/>
    </source>
</evidence>
<feature type="transmembrane region" description="Helical" evidence="6">
    <location>
        <begin position="402"/>
        <end position="424"/>
    </location>
</feature>
<accession>A0A8J7LQ57</accession>
<evidence type="ECO:0000256" key="5">
    <source>
        <dbReference type="ARBA" id="ARBA00023136"/>
    </source>
</evidence>
<feature type="domain" description="DUF4131" evidence="8">
    <location>
        <begin position="43"/>
        <end position="198"/>
    </location>
</feature>
<evidence type="ECO:0000256" key="3">
    <source>
        <dbReference type="ARBA" id="ARBA00022692"/>
    </source>
</evidence>
<proteinExistence type="predicted"/>
<dbReference type="InterPro" id="IPR052159">
    <property type="entry name" value="Competence_DNA_uptake"/>
</dbReference>
<dbReference type="PANTHER" id="PTHR30619">
    <property type="entry name" value="DNA INTERNALIZATION/COMPETENCE PROTEIN COMEC/REC2"/>
    <property type="match status" value="1"/>
</dbReference>
<name>A0A8J7LQ57_9RHOB</name>
<dbReference type="NCBIfam" id="TIGR00360">
    <property type="entry name" value="ComEC_N-term"/>
    <property type="match status" value="1"/>
</dbReference>
<evidence type="ECO:0000313" key="10">
    <source>
        <dbReference type="Proteomes" id="UP000619079"/>
    </source>
</evidence>
<feature type="transmembrane region" description="Helical" evidence="6">
    <location>
        <begin position="347"/>
        <end position="364"/>
    </location>
</feature>
<feature type="transmembrane region" description="Helical" evidence="6">
    <location>
        <begin position="21"/>
        <end position="39"/>
    </location>
</feature>
<feature type="transmembrane region" description="Helical" evidence="6">
    <location>
        <begin position="370"/>
        <end position="390"/>
    </location>
</feature>
<feature type="transmembrane region" description="Helical" evidence="6">
    <location>
        <begin position="299"/>
        <end position="317"/>
    </location>
</feature>
<dbReference type="AlphaFoldDB" id="A0A8J7LQ57"/>
<dbReference type="Proteomes" id="UP000619079">
    <property type="component" value="Unassembled WGS sequence"/>
</dbReference>
<evidence type="ECO:0000256" key="6">
    <source>
        <dbReference type="SAM" id="Phobius"/>
    </source>
</evidence>
<feature type="transmembrane region" description="Helical" evidence="6">
    <location>
        <begin position="261"/>
        <end position="287"/>
    </location>
</feature>
<feature type="transmembrane region" description="Helical" evidence="6">
    <location>
        <begin position="73"/>
        <end position="91"/>
    </location>
</feature>
<reference evidence="9" key="1">
    <citation type="submission" date="2020-12" db="EMBL/GenBank/DDBJ databases">
        <title>Sedimentitalea sp. nov., isolated from sand in Incheon.</title>
        <authorList>
            <person name="Kim W."/>
        </authorList>
    </citation>
    <scope>NUCLEOTIDE SEQUENCE</scope>
    <source>
        <strain evidence="9">CAU 1593</strain>
    </source>
</reference>
<feature type="transmembrane region" description="Helical" evidence="6">
    <location>
        <begin position="464"/>
        <end position="484"/>
    </location>
</feature>
<feature type="transmembrane region" description="Helical" evidence="6">
    <location>
        <begin position="430"/>
        <end position="457"/>
    </location>
</feature>
<feature type="domain" description="ComEC/Rec2-related protein" evidence="7">
    <location>
        <begin position="241"/>
        <end position="516"/>
    </location>
</feature>
<dbReference type="GO" id="GO:0005886">
    <property type="term" value="C:plasma membrane"/>
    <property type="evidence" value="ECO:0007669"/>
    <property type="project" value="UniProtKB-SubCell"/>
</dbReference>
<dbReference type="RefSeq" id="WP_199023051.1">
    <property type="nucleotide sequence ID" value="NZ_JAELVR010000001.1"/>
</dbReference>
<comment type="subcellular location">
    <subcellularLocation>
        <location evidence="1">Cell membrane</location>
        <topology evidence="1">Multi-pass membrane protein</topology>
    </subcellularLocation>
</comment>
<gene>
    <name evidence="9" type="ORF">JF290_02005</name>
</gene>
<keyword evidence="5 6" id="KW-0472">Membrane</keyword>
<dbReference type="InterPro" id="IPR004477">
    <property type="entry name" value="ComEC_N"/>
</dbReference>
<dbReference type="EMBL" id="JAELVR010000001">
    <property type="protein sequence ID" value="MBJ6370288.1"/>
    <property type="molecule type" value="Genomic_DNA"/>
</dbReference>
<evidence type="ECO:0000313" key="9">
    <source>
        <dbReference type="EMBL" id="MBJ6370288.1"/>
    </source>
</evidence>
<dbReference type="Pfam" id="PF03772">
    <property type="entry name" value="Competence"/>
    <property type="match status" value="1"/>
</dbReference>
<dbReference type="PANTHER" id="PTHR30619:SF1">
    <property type="entry name" value="RECOMBINATION PROTEIN 2"/>
    <property type="match status" value="1"/>
</dbReference>
<sequence length="688" mass="72294">MRGLRRTLARCDLVLLNQRGHLFPWIPVFLAIGIGLYFLCPVEPAPWVHAALLATGALGAAVALRWPGGLTSLGWVLALSAAGFCLAGLRAHQVVGPVLDWRYYGPVEGRVVGLDRSASDAVRVTLDRVRLERVGPDKRPDKVRISLHGPPAELVPGQRIMTTGHLSPPQGPVEPGGFDFRRHAWFQGLGAVGYTRNPVLTVAPPGEGRTGLFIFALRMAVSDHIRRVLPGDVGGFAAAVTAGDRSGVSQVALDALRASNLAHLLAISGLHMGLLSGFVFAALRMGLSLVPALALRFPVKKIAAVGALGAAAVYLALSGGNVATERAFIMVAVVLLAVLVDRRAFSLRAVAMAALIVLVLRPEALLGPGFQMSFAATTALVAFFGWLRDADLPRAPGWAKPVLGVVLSSAIAGLATAPIGAAHFNTMSHYGLFANLLSVPLMGVLVIPAAVLALFLAPLGLEIVGLYPMGLGLRWILGVAHVVTGLDGAQSHVPGPGPWVLPMMALGMLWLMLWQGRSRLIGLAPAAVAFALWTQADRPMVLVADTGGLVGVMTEQGRALSKPRGAGFVARNWLENDGDGIDQTGAAARWPGPEGKLRRVALAATEVVHVIGKTGAAEIESCVAGEVVISSVPLRLDGPCEVFDPKRLLRTGSLAISDKGIVTAQEKAGARIWNTPPAPKARRLALRQ</sequence>
<feature type="transmembrane region" description="Helical" evidence="6">
    <location>
        <begin position="496"/>
        <end position="514"/>
    </location>
</feature>
<keyword evidence="4 6" id="KW-1133">Transmembrane helix</keyword>
<keyword evidence="10" id="KW-1185">Reference proteome</keyword>
<protein>
    <submittedName>
        <fullName evidence="9">ComEC/Rec2 family competence protein</fullName>
    </submittedName>
</protein>